<name>A0A533Q6F5_9BACT</name>
<proteinExistence type="predicted"/>
<dbReference type="AlphaFoldDB" id="A0A533Q6F5"/>
<protein>
    <submittedName>
        <fullName evidence="1">Uncharacterized protein</fullName>
    </submittedName>
</protein>
<sequence length="40" mass="4392">MDEHIPGAITIGLRLKGVDICNLIFIFIRVNPCPSAVKIN</sequence>
<dbReference type="Proteomes" id="UP000319783">
    <property type="component" value="Unassembled WGS sequence"/>
</dbReference>
<accession>A0A533Q6F5</accession>
<dbReference type="EMBL" id="SULG01000126">
    <property type="protein sequence ID" value="TLD40152.1"/>
    <property type="molecule type" value="Genomic_DNA"/>
</dbReference>
<organism evidence="1 2">
    <name type="scientific">Candidatus Jettenia ecosi</name>
    <dbReference type="NCBI Taxonomy" id="2494326"/>
    <lineage>
        <taxon>Bacteria</taxon>
        <taxon>Pseudomonadati</taxon>
        <taxon>Planctomycetota</taxon>
        <taxon>Candidatus Brocadiia</taxon>
        <taxon>Candidatus Brocadiales</taxon>
        <taxon>Candidatus Brocadiaceae</taxon>
        <taxon>Candidatus Jettenia</taxon>
    </lineage>
</organism>
<reference evidence="1 2" key="1">
    <citation type="submission" date="2019-04" db="EMBL/GenBank/DDBJ databases">
        <title>Genome of a novel bacterium Candidatus Jettenia ecosi reconstructed from metagenome of an anammox bioreactor.</title>
        <authorList>
            <person name="Mardanov A.V."/>
            <person name="Beletsky A.V."/>
            <person name="Ravin N.V."/>
            <person name="Botchkova E.A."/>
            <person name="Litti Y.V."/>
            <person name="Nozhevnikova A.N."/>
        </authorList>
    </citation>
    <scope>NUCLEOTIDE SEQUENCE [LARGE SCALE GENOMIC DNA]</scope>
    <source>
        <strain evidence="1">J2</strain>
    </source>
</reference>
<comment type="caution">
    <text evidence="1">The sequence shown here is derived from an EMBL/GenBank/DDBJ whole genome shotgun (WGS) entry which is preliminary data.</text>
</comment>
<gene>
    <name evidence="1" type="ORF">JETT_3577</name>
</gene>
<evidence type="ECO:0000313" key="2">
    <source>
        <dbReference type="Proteomes" id="UP000319783"/>
    </source>
</evidence>
<evidence type="ECO:0000313" key="1">
    <source>
        <dbReference type="EMBL" id="TLD40152.1"/>
    </source>
</evidence>